<feature type="region of interest" description="Disordered" evidence="1">
    <location>
        <begin position="29"/>
        <end position="49"/>
    </location>
</feature>
<evidence type="ECO:0000313" key="2">
    <source>
        <dbReference type="EMBL" id="ABK21684.1"/>
    </source>
</evidence>
<evidence type="ECO:0000256" key="1">
    <source>
        <dbReference type="SAM" id="MobiDB-lite"/>
    </source>
</evidence>
<dbReference type="AlphaFoldDB" id="A9NM23"/>
<protein>
    <submittedName>
        <fullName evidence="2">Uncharacterized protein</fullName>
    </submittedName>
</protein>
<accession>A9NM23</accession>
<sequence length="49" mass="5297">MHQSPKPIFRISSIHWNIAIPERPSLGQRREGYHKLSGASAGPFVGGAG</sequence>
<name>A9NM23_PICSI</name>
<dbReference type="EMBL" id="EF082320">
    <property type="protein sequence ID" value="ABK21684.1"/>
    <property type="molecule type" value="mRNA"/>
</dbReference>
<organism evidence="2">
    <name type="scientific">Picea sitchensis</name>
    <name type="common">Sitka spruce</name>
    <name type="synonym">Pinus sitchensis</name>
    <dbReference type="NCBI Taxonomy" id="3332"/>
    <lineage>
        <taxon>Eukaryota</taxon>
        <taxon>Viridiplantae</taxon>
        <taxon>Streptophyta</taxon>
        <taxon>Embryophyta</taxon>
        <taxon>Tracheophyta</taxon>
        <taxon>Spermatophyta</taxon>
        <taxon>Pinopsida</taxon>
        <taxon>Pinidae</taxon>
        <taxon>Conifers I</taxon>
        <taxon>Pinales</taxon>
        <taxon>Pinaceae</taxon>
        <taxon>Picea</taxon>
    </lineage>
</organism>
<proteinExistence type="evidence at transcript level"/>
<reference evidence="2" key="1">
    <citation type="journal article" date="2008" name="BMC Genomics">
        <title>A conifer genomics resource of 200,000 spruce (Picea spp.) ESTs and 6,464 high-quality, sequence-finished full-length cDNAs for Sitka spruce (Picea sitchensis).</title>
        <authorList>
            <person name="Ralph S.G."/>
            <person name="Chun H.J."/>
            <person name="Kolosova N."/>
            <person name="Cooper D."/>
            <person name="Oddy C."/>
            <person name="Ritland C.E."/>
            <person name="Kirkpatrick R."/>
            <person name="Moore R."/>
            <person name="Barber S."/>
            <person name="Holt R.A."/>
            <person name="Jones S.J."/>
            <person name="Marra M.A."/>
            <person name="Douglas C.J."/>
            <person name="Ritland K."/>
            <person name="Bohlmann J."/>
        </authorList>
    </citation>
    <scope>NUCLEOTIDE SEQUENCE</scope>
    <source>
        <tissue evidence="2">Green portion of the leader tissue</tissue>
    </source>
</reference>